<accession>A0A2I0WF47</accession>
<dbReference type="EMBL" id="KZ502674">
    <property type="protein sequence ID" value="PKU74283.1"/>
    <property type="molecule type" value="Genomic_DNA"/>
</dbReference>
<sequence>MPELDNDEAHISRALGGSSGNQGTINFSCSNVILSPVLSRAESVVSLLFAGAGHYLILKPGLDLLFASLTVIFAAPIHSFVY</sequence>
<feature type="transmembrane region" description="Helical" evidence="2">
    <location>
        <begin position="64"/>
        <end position="81"/>
    </location>
</feature>
<keyword evidence="4" id="KW-1185">Reference proteome</keyword>
<feature type="region of interest" description="Disordered" evidence="1">
    <location>
        <begin position="1"/>
        <end position="24"/>
    </location>
</feature>
<keyword evidence="2" id="KW-0812">Transmembrane</keyword>
<name>A0A2I0WF47_9ASPA</name>
<gene>
    <name evidence="3" type="ORF">MA16_Dca003486</name>
</gene>
<evidence type="ECO:0000313" key="3">
    <source>
        <dbReference type="EMBL" id="PKU74283.1"/>
    </source>
</evidence>
<keyword evidence="2" id="KW-0472">Membrane</keyword>
<proteinExistence type="predicted"/>
<reference evidence="3 4" key="2">
    <citation type="journal article" date="2017" name="Nature">
        <title>The Apostasia genome and the evolution of orchids.</title>
        <authorList>
            <person name="Zhang G.Q."/>
            <person name="Liu K.W."/>
            <person name="Li Z."/>
            <person name="Lohaus R."/>
            <person name="Hsiao Y.Y."/>
            <person name="Niu S.C."/>
            <person name="Wang J.Y."/>
            <person name="Lin Y.C."/>
            <person name="Xu Q."/>
            <person name="Chen L.J."/>
            <person name="Yoshida K."/>
            <person name="Fujiwara S."/>
            <person name="Wang Z.W."/>
            <person name="Zhang Y.Q."/>
            <person name="Mitsuda N."/>
            <person name="Wang M."/>
            <person name="Liu G.H."/>
            <person name="Pecoraro L."/>
            <person name="Huang H.X."/>
            <person name="Xiao X.J."/>
            <person name="Lin M."/>
            <person name="Wu X.Y."/>
            <person name="Wu W.L."/>
            <person name="Chen Y.Y."/>
            <person name="Chang S.B."/>
            <person name="Sakamoto S."/>
            <person name="Ohme-Takagi M."/>
            <person name="Yagi M."/>
            <person name="Zeng S.J."/>
            <person name="Shen C.Y."/>
            <person name="Yeh C.M."/>
            <person name="Luo Y.B."/>
            <person name="Tsai W.C."/>
            <person name="Van de Peer Y."/>
            <person name="Liu Z.J."/>
        </authorList>
    </citation>
    <scope>NUCLEOTIDE SEQUENCE [LARGE SCALE GENOMIC DNA]</scope>
    <source>
        <tissue evidence="3">The whole plant</tissue>
    </source>
</reference>
<reference evidence="3 4" key="1">
    <citation type="journal article" date="2016" name="Sci. Rep.">
        <title>The Dendrobium catenatum Lindl. genome sequence provides insights into polysaccharide synthase, floral development and adaptive evolution.</title>
        <authorList>
            <person name="Zhang G.Q."/>
            <person name="Xu Q."/>
            <person name="Bian C."/>
            <person name="Tsai W.C."/>
            <person name="Yeh C.M."/>
            <person name="Liu K.W."/>
            <person name="Yoshida K."/>
            <person name="Zhang L.S."/>
            <person name="Chang S.B."/>
            <person name="Chen F."/>
            <person name="Shi Y."/>
            <person name="Su Y.Y."/>
            <person name="Zhang Y.Q."/>
            <person name="Chen L.J."/>
            <person name="Yin Y."/>
            <person name="Lin M."/>
            <person name="Huang H."/>
            <person name="Deng H."/>
            <person name="Wang Z.W."/>
            <person name="Zhu S.L."/>
            <person name="Zhao X."/>
            <person name="Deng C."/>
            <person name="Niu S.C."/>
            <person name="Huang J."/>
            <person name="Wang M."/>
            <person name="Liu G.H."/>
            <person name="Yang H.J."/>
            <person name="Xiao X.J."/>
            <person name="Hsiao Y.Y."/>
            <person name="Wu W.L."/>
            <person name="Chen Y.Y."/>
            <person name="Mitsuda N."/>
            <person name="Ohme-Takagi M."/>
            <person name="Luo Y.B."/>
            <person name="Van de Peer Y."/>
            <person name="Liu Z.J."/>
        </authorList>
    </citation>
    <scope>NUCLEOTIDE SEQUENCE [LARGE SCALE GENOMIC DNA]</scope>
    <source>
        <tissue evidence="3">The whole plant</tissue>
    </source>
</reference>
<evidence type="ECO:0000256" key="1">
    <source>
        <dbReference type="SAM" id="MobiDB-lite"/>
    </source>
</evidence>
<evidence type="ECO:0000256" key="2">
    <source>
        <dbReference type="SAM" id="Phobius"/>
    </source>
</evidence>
<dbReference type="AlphaFoldDB" id="A0A2I0WF47"/>
<protein>
    <submittedName>
        <fullName evidence="3">Uncharacterized protein</fullName>
    </submittedName>
</protein>
<dbReference type="Proteomes" id="UP000233837">
    <property type="component" value="Unassembled WGS sequence"/>
</dbReference>
<evidence type="ECO:0000313" key="4">
    <source>
        <dbReference type="Proteomes" id="UP000233837"/>
    </source>
</evidence>
<organism evidence="3 4">
    <name type="scientific">Dendrobium catenatum</name>
    <dbReference type="NCBI Taxonomy" id="906689"/>
    <lineage>
        <taxon>Eukaryota</taxon>
        <taxon>Viridiplantae</taxon>
        <taxon>Streptophyta</taxon>
        <taxon>Embryophyta</taxon>
        <taxon>Tracheophyta</taxon>
        <taxon>Spermatophyta</taxon>
        <taxon>Magnoliopsida</taxon>
        <taxon>Liliopsida</taxon>
        <taxon>Asparagales</taxon>
        <taxon>Orchidaceae</taxon>
        <taxon>Epidendroideae</taxon>
        <taxon>Malaxideae</taxon>
        <taxon>Dendrobiinae</taxon>
        <taxon>Dendrobium</taxon>
    </lineage>
</organism>
<keyword evidence="2" id="KW-1133">Transmembrane helix</keyword>